<dbReference type="InterPro" id="IPR050179">
    <property type="entry name" value="Trans_hexapeptide_repeat"/>
</dbReference>
<dbReference type="InterPro" id="IPR017694">
    <property type="entry name" value="Phosphonate_tfrase_rpt"/>
</dbReference>
<comment type="caution">
    <text evidence="2">The sequence shown here is derived from an EMBL/GenBank/DDBJ whole genome shotgun (WGS) entry which is preliminary data.</text>
</comment>
<organism evidence="2 3">
    <name type="scientific">Bosea vaviloviae</name>
    <dbReference type="NCBI Taxonomy" id="1526658"/>
    <lineage>
        <taxon>Bacteria</taxon>
        <taxon>Pseudomonadati</taxon>
        <taxon>Pseudomonadota</taxon>
        <taxon>Alphaproteobacteria</taxon>
        <taxon>Hyphomicrobiales</taxon>
        <taxon>Boseaceae</taxon>
        <taxon>Bosea</taxon>
    </lineage>
</organism>
<evidence type="ECO:0000256" key="1">
    <source>
        <dbReference type="ARBA" id="ARBA00007274"/>
    </source>
</evidence>
<dbReference type="InterPro" id="IPR011004">
    <property type="entry name" value="Trimer_LpxA-like_sf"/>
</dbReference>
<name>A0A0N0MBJ8_9HYPH</name>
<keyword evidence="2" id="KW-0808">Transferase</keyword>
<gene>
    <name evidence="2" type="ORF">AE618_15385</name>
</gene>
<keyword evidence="3" id="KW-1185">Reference proteome</keyword>
<dbReference type="OrthoDB" id="9815592at2"/>
<dbReference type="Gene3D" id="2.160.10.10">
    <property type="entry name" value="Hexapeptide repeat proteins"/>
    <property type="match status" value="1"/>
</dbReference>
<dbReference type="PANTHER" id="PTHR43300:SF11">
    <property type="entry name" value="ACETYLTRANSFERASE RV3034C-RELATED"/>
    <property type="match status" value="1"/>
</dbReference>
<accession>A0A0N0MBJ8</accession>
<dbReference type="EMBL" id="LGSZ01000047">
    <property type="protein sequence ID" value="KPH79942.1"/>
    <property type="molecule type" value="Genomic_DNA"/>
</dbReference>
<dbReference type="PATRIC" id="fig|1526658.3.peg.4448"/>
<comment type="similarity">
    <text evidence="1">Belongs to the transferase hexapeptide repeat family.</text>
</comment>
<proteinExistence type="inferred from homology"/>
<dbReference type="CDD" id="cd03349">
    <property type="entry name" value="LbH_XAT"/>
    <property type="match status" value="1"/>
</dbReference>
<dbReference type="PANTHER" id="PTHR43300">
    <property type="entry name" value="ACETYLTRANSFERASE"/>
    <property type="match status" value="1"/>
</dbReference>
<dbReference type="NCBIfam" id="TIGR03308">
    <property type="entry name" value="phn_thr-fam"/>
    <property type="match status" value="1"/>
</dbReference>
<sequence length="208" mass="22655">MASKNLGLEPAIDPTASVRDATLGRYTEIGARTSFVESTMGDYSYVVNDSNIIYTTIGKFCSIAAMTRINPGNHPMQRASQSHFTYRASAYFAGAEDDAAFFNWRRSTPVTIGHDVWIGHGAIILPGRSIGTGAVVAGGAVVTKDVAPYTIVGGNPARPIRRRFPEAIADRLVALAWWDWEHARLQAALPDFRALSVEAFLERHETTA</sequence>
<reference evidence="2 3" key="1">
    <citation type="submission" date="2015-07" db="EMBL/GenBank/DDBJ databases">
        <title>Whole genome sequencing of Bosea vaviloviae isolated from cave pool.</title>
        <authorList>
            <person name="Tan N.E.H."/>
            <person name="Lee Y.P."/>
            <person name="Gan H.M."/>
            <person name="Barton H."/>
            <person name="Savka M.A."/>
        </authorList>
    </citation>
    <scope>NUCLEOTIDE SEQUENCE [LARGE SCALE GENOMIC DNA]</scope>
    <source>
        <strain evidence="2 3">SD260</strain>
    </source>
</reference>
<evidence type="ECO:0000313" key="2">
    <source>
        <dbReference type="EMBL" id="KPH79942.1"/>
    </source>
</evidence>
<dbReference type="Pfam" id="PF00132">
    <property type="entry name" value="Hexapep"/>
    <property type="match status" value="1"/>
</dbReference>
<evidence type="ECO:0000313" key="3">
    <source>
        <dbReference type="Proteomes" id="UP000037822"/>
    </source>
</evidence>
<protein>
    <submittedName>
        <fullName evidence="2">Chloramphenicol acetyltransferase</fullName>
    </submittedName>
</protein>
<dbReference type="SUPFAM" id="SSF51161">
    <property type="entry name" value="Trimeric LpxA-like enzymes"/>
    <property type="match status" value="1"/>
</dbReference>
<dbReference type="AlphaFoldDB" id="A0A0N0MBJ8"/>
<dbReference type="InterPro" id="IPR001451">
    <property type="entry name" value="Hexapep"/>
</dbReference>
<dbReference type="RefSeq" id="WP_054209944.1">
    <property type="nucleotide sequence ID" value="NZ_LGSZ01000047.1"/>
</dbReference>
<dbReference type="Proteomes" id="UP000037822">
    <property type="component" value="Unassembled WGS sequence"/>
</dbReference>
<dbReference type="GO" id="GO:0016740">
    <property type="term" value="F:transferase activity"/>
    <property type="evidence" value="ECO:0007669"/>
    <property type="project" value="UniProtKB-KW"/>
</dbReference>